<evidence type="ECO:0000313" key="2">
    <source>
        <dbReference type="Proteomes" id="UP001164929"/>
    </source>
</evidence>
<organism evidence="1 2">
    <name type="scientific">Populus alba x Populus x berolinensis</name>
    <dbReference type="NCBI Taxonomy" id="444605"/>
    <lineage>
        <taxon>Eukaryota</taxon>
        <taxon>Viridiplantae</taxon>
        <taxon>Streptophyta</taxon>
        <taxon>Embryophyta</taxon>
        <taxon>Tracheophyta</taxon>
        <taxon>Spermatophyta</taxon>
        <taxon>Magnoliopsida</taxon>
        <taxon>eudicotyledons</taxon>
        <taxon>Gunneridae</taxon>
        <taxon>Pentapetalae</taxon>
        <taxon>rosids</taxon>
        <taxon>fabids</taxon>
        <taxon>Malpighiales</taxon>
        <taxon>Salicaceae</taxon>
        <taxon>Saliceae</taxon>
        <taxon>Populus</taxon>
    </lineage>
</organism>
<accession>A0AAD6RUN0</accession>
<dbReference type="Proteomes" id="UP001164929">
    <property type="component" value="Chromosome 1"/>
</dbReference>
<dbReference type="AlphaFoldDB" id="A0AAD6RUN0"/>
<evidence type="ECO:0000313" key="1">
    <source>
        <dbReference type="EMBL" id="KAJ7015469.1"/>
    </source>
</evidence>
<sequence length="120" mass="13341">MCMPKEGVVEEMASGWTGLGSNSRCTMVSNLCQINPAQTLDSLFFYTACYERETGRAVLRSCSKGGASLFFCISRTCSKRLRTARFTITVSLNGSKESNPMERGRAHLLGCYIFSQIRFL</sequence>
<dbReference type="EMBL" id="JAQIZT010000001">
    <property type="protein sequence ID" value="KAJ7015469.1"/>
    <property type="molecule type" value="Genomic_DNA"/>
</dbReference>
<reference evidence="1 2" key="1">
    <citation type="journal article" date="2023" name="Mol. Ecol. Resour.">
        <title>Chromosome-level genome assembly of a triploid poplar Populus alba 'Berolinensis'.</title>
        <authorList>
            <person name="Chen S."/>
            <person name="Yu Y."/>
            <person name="Wang X."/>
            <person name="Wang S."/>
            <person name="Zhang T."/>
            <person name="Zhou Y."/>
            <person name="He R."/>
            <person name="Meng N."/>
            <person name="Wang Y."/>
            <person name="Liu W."/>
            <person name="Liu Z."/>
            <person name="Liu J."/>
            <person name="Guo Q."/>
            <person name="Huang H."/>
            <person name="Sederoff R.R."/>
            <person name="Wang G."/>
            <person name="Qu G."/>
            <person name="Chen S."/>
        </authorList>
    </citation>
    <scope>NUCLEOTIDE SEQUENCE [LARGE SCALE GENOMIC DNA]</scope>
    <source>
        <strain evidence="1">SC-2020</strain>
    </source>
</reference>
<protein>
    <submittedName>
        <fullName evidence="1">Uncharacterized protein</fullName>
    </submittedName>
</protein>
<keyword evidence="2" id="KW-1185">Reference proteome</keyword>
<proteinExistence type="predicted"/>
<comment type="caution">
    <text evidence="1">The sequence shown here is derived from an EMBL/GenBank/DDBJ whole genome shotgun (WGS) entry which is preliminary data.</text>
</comment>
<name>A0AAD6RUN0_9ROSI</name>
<gene>
    <name evidence="1" type="ORF">NC653_004690</name>
</gene>